<protein>
    <recommendedName>
        <fullName evidence="2">Acb2/Tad1 hairpin domain-containing protein</fullName>
    </recommendedName>
</protein>
<organism evidence="3 4">
    <name type="scientific">Salibacterium qingdaonense</name>
    <dbReference type="NCBI Taxonomy" id="266892"/>
    <lineage>
        <taxon>Bacteria</taxon>
        <taxon>Bacillati</taxon>
        <taxon>Bacillota</taxon>
        <taxon>Bacilli</taxon>
        <taxon>Bacillales</taxon>
        <taxon>Bacillaceae</taxon>
    </lineage>
</organism>
<evidence type="ECO:0000313" key="4">
    <source>
        <dbReference type="Proteomes" id="UP000199668"/>
    </source>
</evidence>
<sequence length="67" mass="7721">MQEQIENNFTYHAPTKEQISKYNELREEAKNLAYLLDNTCPGSREKSVAMTKLEEAVMWANASIARN</sequence>
<keyword evidence="4" id="KW-1185">Reference proteome</keyword>
<dbReference type="OrthoDB" id="4257351at2"/>
<dbReference type="STRING" id="266892.SAMN04488054_13726"/>
<keyword evidence="1" id="KW-0547">Nucleotide-binding</keyword>
<proteinExistence type="predicted"/>
<reference evidence="3 4" key="1">
    <citation type="submission" date="2016-10" db="EMBL/GenBank/DDBJ databases">
        <authorList>
            <person name="de Groot N.N."/>
        </authorList>
    </citation>
    <scope>NUCLEOTIDE SEQUENCE [LARGE SCALE GENOMIC DNA]</scope>
    <source>
        <strain evidence="3 4">CGMCC 1.6134</strain>
    </source>
</reference>
<dbReference type="GO" id="GO:0000166">
    <property type="term" value="F:nucleotide binding"/>
    <property type="evidence" value="ECO:0007669"/>
    <property type="project" value="UniProtKB-KW"/>
</dbReference>
<dbReference type="Pfam" id="PF24729">
    <property type="entry name" value="Acb2_Tad1_hairpin"/>
    <property type="match status" value="1"/>
</dbReference>
<evidence type="ECO:0000256" key="1">
    <source>
        <dbReference type="ARBA" id="ARBA00022741"/>
    </source>
</evidence>
<dbReference type="EMBL" id="FOTY01000037">
    <property type="protein sequence ID" value="SFM35614.1"/>
    <property type="molecule type" value="Genomic_DNA"/>
</dbReference>
<evidence type="ECO:0000313" key="3">
    <source>
        <dbReference type="EMBL" id="SFM35614.1"/>
    </source>
</evidence>
<accession>A0A1I4Q6D7</accession>
<dbReference type="Proteomes" id="UP000199668">
    <property type="component" value="Unassembled WGS sequence"/>
</dbReference>
<evidence type="ECO:0000259" key="2">
    <source>
        <dbReference type="Pfam" id="PF24729"/>
    </source>
</evidence>
<gene>
    <name evidence="3" type="ORF">SAMN04488054_13726</name>
</gene>
<dbReference type="RefSeq" id="WP_090928433.1">
    <property type="nucleotide sequence ID" value="NZ_FOTY01000037.1"/>
</dbReference>
<dbReference type="AlphaFoldDB" id="A0A1I4Q6D7"/>
<dbReference type="InterPro" id="IPR056098">
    <property type="entry name" value="Acb2/Tad1_hairpin"/>
</dbReference>
<name>A0A1I4Q6D7_9BACI</name>
<feature type="domain" description="Acb2/Tad1 hairpin" evidence="2">
    <location>
        <begin position="1"/>
        <end position="65"/>
    </location>
</feature>